<dbReference type="InterPro" id="IPR039391">
    <property type="entry name" value="Phytocyanin-like"/>
</dbReference>
<keyword evidence="7" id="KW-1185">Reference proteome</keyword>
<dbReference type="FunFam" id="2.60.40.420:FF:000003">
    <property type="entry name" value="Blue copper"/>
    <property type="match status" value="1"/>
</dbReference>
<evidence type="ECO:0000256" key="1">
    <source>
        <dbReference type="ARBA" id="ARBA00022723"/>
    </source>
</evidence>
<name>A0A9R1WUL9_LACSA</name>
<dbReference type="GO" id="GO:0046872">
    <property type="term" value="F:metal ion binding"/>
    <property type="evidence" value="ECO:0007669"/>
    <property type="project" value="UniProtKB-KW"/>
</dbReference>
<keyword evidence="2" id="KW-0325">Glycoprotein</keyword>
<dbReference type="GO" id="GO:0005886">
    <property type="term" value="C:plasma membrane"/>
    <property type="evidence" value="ECO:0000318"/>
    <property type="project" value="GO_Central"/>
</dbReference>
<sequence>MLCMLLMIQLSLMAIMVKGEVYKVGDSSGWVANTNSNYSNWASSKIFRVHDILMFEYNSTNDNVIRVTHSDFRSCNTSSPIKTFNSGNDSFTIKAHGHYYFTSGFPGHCVTGQKLDVRVPKSSHVAATPPPKPTTSLSPSPNPSNSTMSPMESKAMAPSPVDNAVASHEPKWLLMSTIGVAISGFVVLFDDFVPTNFGFLLQTMNNNNNNGMLCGIFDTYNDNCVTSQLRIVFPVIHIIPLTQYTNIWIQVAIGAGQRMLRLERKS</sequence>
<keyword evidence="4" id="KW-0732">Signal</keyword>
<evidence type="ECO:0000313" key="7">
    <source>
        <dbReference type="Proteomes" id="UP000235145"/>
    </source>
</evidence>
<dbReference type="Proteomes" id="UP000235145">
    <property type="component" value="Unassembled WGS sequence"/>
</dbReference>
<evidence type="ECO:0000259" key="5">
    <source>
        <dbReference type="PROSITE" id="PS51485"/>
    </source>
</evidence>
<protein>
    <recommendedName>
        <fullName evidence="5">Phytocyanin domain-containing protein</fullName>
    </recommendedName>
</protein>
<dbReference type="PANTHER" id="PTHR33021:SF387">
    <property type="entry name" value="PHYTOCYANIN DOMAIN, CUPREDOXIN"/>
    <property type="match status" value="1"/>
</dbReference>
<dbReference type="InterPro" id="IPR008972">
    <property type="entry name" value="Cupredoxin"/>
</dbReference>
<accession>A0A9R1WUL9</accession>
<feature type="chain" id="PRO_5040329556" description="Phytocyanin domain-containing protein" evidence="4">
    <location>
        <begin position="20"/>
        <end position="266"/>
    </location>
</feature>
<evidence type="ECO:0000256" key="3">
    <source>
        <dbReference type="SAM" id="MobiDB-lite"/>
    </source>
</evidence>
<proteinExistence type="predicted"/>
<dbReference type="AlphaFoldDB" id="A0A9R1WUL9"/>
<feature type="region of interest" description="Disordered" evidence="3">
    <location>
        <begin position="120"/>
        <end position="162"/>
    </location>
</feature>
<feature type="domain" description="Phytocyanin" evidence="5">
    <location>
        <begin position="20"/>
        <end position="121"/>
    </location>
</feature>
<gene>
    <name evidence="6" type="ORF">LSAT_V11C900457770</name>
</gene>
<dbReference type="CDD" id="cd04216">
    <property type="entry name" value="Phytocyanin"/>
    <property type="match status" value="1"/>
</dbReference>
<dbReference type="PANTHER" id="PTHR33021">
    <property type="entry name" value="BLUE COPPER PROTEIN"/>
    <property type="match status" value="1"/>
</dbReference>
<evidence type="ECO:0000313" key="6">
    <source>
        <dbReference type="EMBL" id="KAJ0188196.1"/>
    </source>
</evidence>
<dbReference type="Gene3D" id="2.60.40.420">
    <property type="entry name" value="Cupredoxins - blue copper proteins"/>
    <property type="match status" value="1"/>
</dbReference>
<dbReference type="EMBL" id="NBSK02000009">
    <property type="protein sequence ID" value="KAJ0188196.1"/>
    <property type="molecule type" value="Genomic_DNA"/>
</dbReference>
<reference evidence="6 7" key="1">
    <citation type="journal article" date="2017" name="Nat. Commun.">
        <title>Genome assembly with in vitro proximity ligation data and whole-genome triplication in lettuce.</title>
        <authorList>
            <person name="Reyes-Chin-Wo S."/>
            <person name="Wang Z."/>
            <person name="Yang X."/>
            <person name="Kozik A."/>
            <person name="Arikit S."/>
            <person name="Song C."/>
            <person name="Xia L."/>
            <person name="Froenicke L."/>
            <person name="Lavelle D.O."/>
            <person name="Truco M.J."/>
            <person name="Xia R."/>
            <person name="Zhu S."/>
            <person name="Xu C."/>
            <person name="Xu H."/>
            <person name="Xu X."/>
            <person name="Cox K."/>
            <person name="Korf I."/>
            <person name="Meyers B.C."/>
            <person name="Michelmore R.W."/>
        </authorList>
    </citation>
    <scope>NUCLEOTIDE SEQUENCE [LARGE SCALE GENOMIC DNA]</scope>
    <source>
        <strain evidence="7">cv. Salinas</strain>
        <tissue evidence="6">Seedlings</tissue>
    </source>
</reference>
<dbReference type="PROSITE" id="PS51485">
    <property type="entry name" value="PHYTOCYANIN"/>
    <property type="match status" value="1"/>
</dbReference>
<dbReference type="InterPro" id="IPR003245">
    <property type="entry name" value="Phytocyanin_dom"/>
</dbReference>
<evidence type="ECO:0000256" key="2">
    <source>
        <dbReference type="ARBA" id="ARBA00023180"/>
    </source>
</evidence>
<dbReference type="GO" id="GO:0009055">
    <property type="term" value="F:electron transfer activity"/>
    <property type="evidence" value="ECO:0007669"/>
    <property type="project" value="InterPro"/>
</dbReference>
<keyword evidence="1" id="KW-0479">Metal-binding</keyword>
<dbReference type="SUPFAM" id="SSF49503">
    <property type="entry name" value="Cupredoxins"/>
    <property type="match status" value="1"/>
</dbReference>
<organism evidence="6 7">
    <name type="scientific">Lactuca sativa</name>
    <name type="common">Garden lettuce</name>
    <dbReference type="NCBI Taxonomy" id="4236"/>
    <lineage>
        <taxon>Eukaryota</taxon>
        <taxon>Viridiplantae</taxon>
        <taxon>Streptophyta</taxon>
        <taxon>Embryophyta</taxon>
        <taxon>Tracheophyta</taxon>
        <taxon>Spermatophyta</taxon>
        <taxon>Magnoliopsida</taxon>
        <taxon>eudicotyledons</taxon>
        <taxon>Gunneridae</taxon>
        <taxon>Pentapetalae</taxon>
        <taxon>asterids</taxon>
        <taxon>campanulids</taxon>
        <taxon>Asterales</taxon>
        <taxon>Asteraceae</taxon>
        <taxon>Cichorioideae</taxon>
        <taxon>Cichorieae</taxon>
        <taxon>Lactucinae</taxon>
        <taxon>Lactuca</taxon>
    </lineage>
</organism>
<feature type="compositionally biased region" description="Low complexity" evidence="3">
    <location>
        <begin position="134"/>
        <end position="151"/>
    </location>
</feature>
<feature type="signal peptide" evidence="4">
    <location>
        <begin position="1"/>
        <end position="19"/>
    </location>
</feature>
<dbReference type="Pfam" id="PF02298">
    <property type="entry name" value="Cu_bind_like"/>
    <property type="match status" value="1"/>
</dbReference>
<evidence type="ECO:0000256" key="4">
    <source>
        <dbReference type="SAM" id="SignalP"/>
    </source>
</evidence>
<comment type="caution">
    <text evidence="6">The sequence shown here is derived from an EMBL/GenBank/DDBJ whole genome shotgun (WGS) entry which is preliminary data.</text>
</comment>